<proteinExistence type="predicted"/>
<dbReference type="EMBL" id="BROD01000001">
    <property type="protein sequence ID" value="GKX68594.1"/>
    <property type="molecule type" value="Genomic_DNA"/>
</dbReference>
<accession>A0ACB5RHL7</accession>
<reference evidence="1" key="1">
    <citation type="journal article" date="2025" name="Int. J. Syst. Evol. Microbiol.">
        <title>Inconstantimicrobium mannanitabidum sp. nov., a novel member of the family Clostridiaceae isolated from anoxic soil under the treatment of reductive soil disinfestation.</title>
        <authorList>
            <person name="Ueki A."/>
            <person name="Tonouchi A."/>
            <person name="Honma S."/>
            <person name="Kaku N."/>
            <person name="Ueki K."/>
        </authorList>
    </citation>
    <scope>NUCLEOTIDE SEQUENCE</scope>
    <source>
        <strain evidence="1">TW13</strain>
    </source>
</reference>
<comment type="caution">
    <text evidence="1">The sequence shown here is derived from an EMBL/GenBank/DDBJ whole genome shotgun (WGS) entry which is preliminary data.</text>
</comment>
<evidence type="ECO:0000313" key="2">
    <source>
        <dbReference type="Proteomes" id="UP001058074"/>
    </source>
</evidence>
<keyword evidence="2" id="KW-1185">Reference proteome</keyword>
<gene>
    <name evidence="1" type="ORF">rsdtw13_38520</name>
</gene>
<organism evidence="1 2">
    <name type="scientific">Inconstantimicrobium mannanitabidum</name>
    <dbReference type="NCBI Taxonomy" id="1604901"/>
    <lineage>
        <taxon>Bacteria</taxon>
        <taxon>Bacillati</taxon>
        <taxon>Bacillota</taxon>
        <taxon>Clostridia</taxon>
        <taxon>Eubacteriales</taxon>
        <taxon>Clostridiaceae</taxon>
        <taxon>Inconstantimicrobium</taxon>
    </lineage>
</organism>
<protein>
    <submittedName>
        <fullName evidence="1">Uncharacterized protein</fullName>
    </submittedName>
</protein>
<dbReference type="Proteomes" id="UP001058074">
    <property type="component" value="Unassembled WGS sequence"/>
</dbReference>
<evidence type="ECO:0000313" key="1">
    <source>
        <dbReference type="EMBL" id="GKX68594.1"/>
    </source>
</evidence>
<sequence length="711" mass="78894">MRGRKFIGGVTLTAFTMATLFNTVGVSMAKATTTENLKKTNILSSLGTQEKLNSIKKIENCGEVAINEEVEVSNDFINQSVGHAVDIRYILDYGSQIDDSKLTVYQKQTNGSFKEVEYCKLDTLNRVLRFYPKQGGIYKINVKPNSATDNNQSLKTVNDYTATFAALNNKSKSVFNSQDILQQAGSIPSDNGIWVAEEDREYISNLMHEVCGAYYYFDSKGYLRQSLKDGYNGDDSIVYSNMIDSIIRNEKIVIGRDTGSVIYNNQGKTYKKVNFNGFNSKVAMNKEHKGTVIVLDSKYFSDSYENKGELAHKLFDLLKVSNAVSVKEASTDGKKIARKSSIFPERSQAQVSYLASQAPVYYGPNASVYAKKGTVAENENVTIIAEENNYFVIEYVTAKGPQRGYIDKRSVENYVSISSSIEHSSLKPKQYETSNKGNNIEVFSVPACDHEVIGSLKPGTKVILLDDQTNRFPYIEYDTKQGKVRGYVYRLCLKSQTINIDNPVNNKTVSDNFKINGWALDIFGVDRVQILIDGKYVGDAKIGESRPDVKKVFPEYQEADKSGFSYNLDISKLSNGVHTVTARAENGGEVCAEKSKNFQISKLPVKMNVDTPTNGQGISNKFNVSGWVLNPSGVKSIEILIDGKHIAYTTIGQKRPDVKRVFPQYKDADNSGFNCTVTAGNITKGKHNVTVKVVGNDGSTSECSRIININK</sequence>
<name>A0ACB5RHL7_9CLOT</name>